<dbReference type="InterPro" id="IPR052774">
    <property type="entry name" value="Celegans_DevNeuronal_Protein"/>
</dbReference>
<protein>
    <recommendedName>
        <fullName evidence="1">Apple domain-containing protein</fullName>
    </recommendedName>
</protein>
<dbReference type="PANTHER" id="PTHR47327">
    <property type="entry name" value="FI18240P1-RELATED"/>
    <property type="match status" value="1"/>
</dbReference>
<dbReference type="GO" id="GO:0009653">
    <property type="term" value="P:anatomical structure morphogenesis"/>
    <property type="evidence" value="ECO:0007669"/>
    <property type="project" value="TreeGrafter"/>
</dbReference>
<organism evidence="2 3">
    <name type="scientific">Atta colombica</name>
    <dbReference type="NCBI Taxonomy" id="520822"/>
    <lineage>
        <taxon>Eukaryota</taxon>
        <taxon>Metazoa</taxon>
        <taxon>Ecdysozoa</taxon>
        <taxon>Arthropoda</taxon>
        <taxon>Hexapoda</taxon>
        <taxon>Insecta</taxon>
        <taxon>Pterygota</taxon>
        <taxon>Neoptera</taxon>
        <taxon>Endopterygota</taxon>
        <taxon>Hymenoptera</taxon>
        <taxon>Apocrita</taxon>
        <taxon>Aculeata</taxon>
        <taxon>Formicoidea</taxon>
        <taxon>Formicidae</taxon>
        <taxon>Myrmicinae</taxon>
        <taxon>Atta</taxon>
    </lineage>
</organism>
<name>A0A195BVH1_9HYME</name>
<dbReference type="SUPFAM" id="SSF57414">
    <property type="entry name" value="Hairpin loop containing domain-like"/>
    <property type="match status" value="1"/>
</dbReference>
<evidence type="ECO:0000313" key="2">
    <source>
        <dbReference type="EMBL" id="KYM92260.1"/>
    </source>
</evidence>
<dbReference type="AlphaFoldDB" id="A0A195BVH1"/>
<keyword evidence="3" id="KW-1185">Reference proteome</keyword>
<accession>A0A195BVH1</accession>
<proteinExistence type="predicted"/>
<dbReference type="EMBL" id="KQ976403">
    <property type="protein sequence ID" value="KYM92260.1"/>
    <property type="molecule type" value="Genomic_DNA"/>
</dbReference>
<dbReference type="STRING" id="520822.A0A195BVH1"/>
<dbReference type="InterPro" id="IPR003609">
    <property type="entry name" value="Pan_app"/>
</dbReference>
<dbReference type="Gene3D" id="3.50.4.10">
    <property type="entry name" value="Hepatocyte Growth Factor"/>
    <property type="match status" value="1"/>
</dbReference>
<feature type="domain" description="Apple" evidence="1">
    <location>
        <begin position="57"/>
        <end position="106"/>
    </location>
</feature>
<evidence type="ECO:0000259" key="1">
    <source>
        <dbReference type="Pfam" id="PF00024"/>
    </source>
</evidence>
<dbReference type="Proteomes" id="UP000078540">
    <property type="component" value="Unassembled WGS sequence"/>
</dbReference>
<sequence>MVVSLREIELLSTVTVGQLEKRMATSAGALSQSQFPVFTIYAQKSCLAVKPCERAWCIDRVQGHRLQGHARRTMTASSRQHCLELCLGERDFLCRAWCCAFMRYHADASRFASVRGFDPRQGREVLGQAEPYQMWHSYAFSRPPVFEETLEKRAPV</sequence>
<dbReference type="PANTHER" id="PTHR47327:SF2">
    <property type="entry name" value="FI18240P1-RELATED"/>
    <property type="match status" value="1"/>
</dbReference>
<evidence type="ECO:0000313" key="3">
    <source>
        <dbReference type="Proteomes" id="UP000078540"/>
    </source>
</evidence>
<dbReference type="Pfam" id="PF00024">
    <property type="entry name" value="PAN_1"/>
    <property type="match status" value="1"/>
</dbReference>
<reference evidence="2 3" key="1">
    <citation type="submission" date="2015-09" db="EMBL/GenBank/DDBJ databases">
        <title>Atta colombica WGS genome.</title>
        <authorList>
            <person name="Nygaard S."/>
            <person name="Hu H."/>
            <person name="Boomsma J."/>
            <person name="Zhang G."/>
        </authorList>
    </citation>
    <scope>NUCLEOTIDE SEQUENCE [LARGE SCALE GENOMIC DNA]</scope>
    <source>
        <strain evidence="2">Treedump-2</strain>
        <tissue evidence="2">Whole body</tissue>
    </source>
</reference>
<gene>
    <name evidence="2" type="ORF">ALC53_01323</name>
</gene>